<gene>
    <name evidence="3" type="ORF">DM558_02490</name>
</gene>
<dbReference type="Pfam" id="PF06693">
    <property type="entry name" value="DUF1190"/>
    <property type="match status" value="1"/>
</dbReference>
<dbReference type="KEGG" id="emo:DM558_02490"/>
<feature type="chain" id="PRO_5018557985" evidence="2">
    <location>
        <begin position="22"/>
        <end position="260"/>
    </location>
</feature>
<feature type="compositionally biased region" description="Polar residues" evidence="1">
    <location>
        <begin position="208"/>
        <end position="218"/>
    </location>
</feature>
<feature type="compositionally biased region" description="Low complexity" evidence="1">
    <location>
        <begin position="227"/>
        <end position="260"/>
    </location>
</feature>
<proteinExistence type="predicted"/>
<protein>
    <submittedName>
        <fullName evidence="3">DUF1190 domain-containing protein</fullName>
    </submittedName>
</protein>
<sequence>MKRSKAVQLLLISATPFYLTACNQQEHNLKTVTEVKNYKDLQDCLDDKQNPLVCSKAYTAVKDLEKKNPLIYDSKENCLKDFDDDLCVDDTNSTSSGSTTHRTYARSSGFQLSSTREIVVDKQGNTIDPVVDDYARSIAQKESQYIVEPLYKPREGRSPTNLSAATESSGIHASSTGSTSHVVGAAVTGAAAGYMANKMMANKDSSFSFTERAQNQPSVKRYGSGGAYKNSSSSSKTYRSSSSSYRSGFSRSYSRSYFGG</sequence>
<dbReference type="RefSeq" id="WP_127161896.1">
    <property type="nucleotide sequence ID" value="NZ_CP029822.1"/>
</dbReference>
<keyword evidence="4" id="KW-1185">Reference proteome</keyword>
<name>A0A3Q9JHK4_9GAMM</name>
<accession>A0A3Q9JHK4</accession>
<feature type="region of interest" description="Disordered" evidence="1">
    <location>
        <begin position="149"/>
        <end position="179"/>
    </location>
</feature>
<dbReference type="AlphaFoldDB" id="A0A3Q9JHK4"/>
<reference evidence="4" key="1">
    <citation type="submission" date="2018-06" db="EMBL/GenBank/DDBJ databases">
        <title>Complete genome of Pseudomonas insecticola strain QZS01.</title>
        <authorList>
            <person name="Wang J."/>
            <person name="Su Q."/>
        </authorList>
    </citation>
    <scope>NUCLEOTIDE SEQUENCE [LARGE SCALE GENOMIC DNA]</scope>
    <source>
        <strain evidence="4">QZS01</strain>
    </source>
</reference>
<evidence type="ECO:0000313" key="3">
    <source>
        <dbReference type="EMBL" id="AZS49715.1"/>
    </source>
</evidence>
<feature type="signal peptide" evidence="2">
    <location>
        <begin position="1"/>
        <end position="21"/>
    </location>
</feature>
<evidence type="ECO:0000256" key="2">
    <source>
        <dbReference type="SAM" id="SignalP"/>
    </source>
</evidence>
<dbReference type="Proteomes" id="UP000273143">
    <property type="component" value="Chromosome"/>
</dbReference>
<dbReference type="InterPro" id="IPR009576">
    <property type="entry name" value="Biofilm_formation_YgiB"/>
</dbReference>
<organism evidence="3 4">
    <name type="scientific">Entomomonas moraniae</name>
    <dbReference type="NCBI Taxonomy" id="2213226"/>
    <lineage>
        <taxon>Bacteria</taxon>
        <taxon>Pseudomonadati</taxon>
        <taxon>Pseudomonadota</taxon>
        <taxon>Gammaproteobacteria</taxon>
        <taxon>Pseudomonadales</taxon>
        <taxon>Pseudomonadaceae</taxon>
        <taxon>Entomomonas</taxon>
    </lineage>
</organism>
<evidence type="ECO:0000313" key="4">
    <source>
        <dbReference type="Proteomes" id="UP000273143"/>
    </source>
</evidence>
<feature type="compositionally biased region" description="Polar residues" evidence="1">
    <location>
        <begin position="158"/>
        <end position="179"/>
    </location>
</feature>
<keyword evidence="2" id="KW-0732">Signal</keyword>
<feature type="region of interest" description="Disordered" evidence="1">
    <location>
        <begin position="208"/>
        <end position="260"/>
    </location>
</feature>
<dbReference type="EMBL" id="CP029822">
    <property type="protein sequence ID" value="AZS49715.1"/>
    <property type="molecule type" value="Genomic_DNA"/>
</dbReference>
<evidence type="ECO:0000256" key="1">
    <source>
        <dbReference type="SAM" id="MobiDB-lite"/>
    </source>
</evidence>